<dbReference type="Pfam" id="PF00196">
    <property type="entry name" value="GerE"/>
    <property type="match status" value="1"/>
</dbReference>
<dbReference type="EMBL" id="QUMQ01000001">
    <property type="protein sequence ID" value="REG00277.1"/>
    <property type="molecule type" value="Genomic_DNA"/>
</dbReference>
<dbReference type="Gene3D" id="1.10.10.10">
    <property type="entry name" value="Winged helix-like DNA-binding domain superfamily/Winged helix DNA-binding domain"/>
    <property type="match status" value="1"/>
</dbReference>
<keyword evidence="1" id="KW-0238">DNA-binding</keyword>
<evidence type="ECO:0000313" key="5">
    <source>
        <dbReference type="EMBL" id="REG00277.1"/>
    </source>
</evidence>
<evidence type="ECO:0000313" key="6">
    <source>
        <dbReference type="Proteomes" id="UP000256913"/>
    </source>
</evidence>
<dbReference type="InterPro" id="IPR036388">
    <property type="entry name" value="WH-like_DNA-bd_sf"/>
</dbReference>
<protein>
    <submittedName>
        <fullName evidence="5">LuxR family two component transcriptional regulator</fullName>
    </submittedName>
</protein>
<dbReference type="Gene3D" id="3.40.50.2300">
    <property type="match status" value="1"/>
</dbReference>
<dbReference type="Proteomes" id="UP000256913">
    <property type="component" value="Unassembled WGS sequence"/>
</dbReference>
<dbReference type="RefSeq" id="WP_203784211.1">
    <property type="nucleotide sequence ID" value="NZ_BONB01000064.1"/>
</dbReference>
<dbReference type="PROSITE" id="PS50043">
    <property type="entry name" value="HTH_LUXR_2"/>
    <property type="match status" value="1"/>
</dbReference>
<accession>A0A3D9ZSA0</accession>
<dbReference type="SUPFAM" id="SSF52172">
    <property type="entry name" value="CheY-like"/>
    <property type="match status" value="1"/>
</dbReference>
<dbReference type="PANTHER" id="PTHR43214">
    <property type="entry name" value="TWO-COMPONENT RESPONSE REGULATOR"/>
    <property type="match status" value="1"/>
</dbReference>
<dbReference type="Pfam" id="PF00072">
    <property type="entry name" value="Response_reg"/>
    <property type="match status" value="1"/>
</dbReference>
<dbReference type="CDD" id="cd06170">
    <property type="entry name" value="LuxR_C_like"/>
    <property type="match status" value="1"/>
</dbReference>
<dbReference type="SMART" id="SM00421">
    <property type="entry name" value="HTH_LUXR"/>
    <property type="match status" value="1"/>
</dbReference>
<dbReference type="AlphaFoldDB" id="A0A3D9ZSA0"/>
<feature type="modified residue" description="4-aspartylphosphate" evidence="2">
    <location>
        <position position="55"/>
    </location>
</feature>
<gene>
    <name evidence="5" type="ORF">DFJ67_6328</name>
</gene>
<dbReference type="GO" id="GO:0000160">
    <property type="term" value="P:phosphorelay signal transduction system"/>
    <property type="evidence" value="ECO:0007669"/>
    <property type="project" value="InterPro"/>
</dbReference>
<comment type="caution">
    <text evidence="5">The sequence shown here is derived from an EMBL/GenBank/DDBJ whole genome shotgun (WGS) entry which is preliminary data.</text>
</comment>
<dbReference type="PRINTS" id="PR00038">
    <property type="entry name" value="HTHLUXR"/>
</dbReference>
<dbReference type="SMART" id="SM00448">
    <property type="entry name" value="REC"/>
    <property type="match status" value="1"/>
</dbReference>
<dbReference type="InterPro" id="IPR011006">
    <property type="entry name" value="CheY-like_superfamily"/>
</dbReference>
<dbReference type="InterPro" id="IPR039420">
    <property type="entry name" value="WalR-like"/>
</dbReference>
<sequence length="202" mass="21374">MTIRILIAEDQGMMRSALATLLDLEDDLTVVATVARGDEVLARVQDTAPDVVLLDIELPGRSGLDLVPSVIAAHPGCHVVMVTTFARPGYLRRALESGARAFLVKDDPVEDLAAAIRRVLAGEIVVNPALAAQALTAAPNPLTDREREVLAASAGGATIADIASRLHLSTSTVRNYLSATIGKTGARNRGEALTRAREHGWL</sequence>
<dbReference type="InterPro" id="IPR001789">
    <property type="entry name" value="Sig_transdc_resp-reg_receiver"/>
</dbReference>
<dbReference type="SUPFAM" id="SSF46894">
    <property type="entry name" value="C-terminal effector domain of the bipartite response regulators"/>
    <property type="match status" value="1"/>
</dbReference>
<dbReference type="PROSITE" id="PS50110">
    <property type="entry name" value="RESPONSE_REGULATORY"/>
    <property type="match status" value="1"/>
</dbReference>
<dbReference type="GO" id="GO:0006355">
    <property type="term" value="P:regulation of DNA-templated transcription"/>
    <property type="evidence" value="ECO:0007669"/>
    <property type="project" value="InterPro"/>
</dbReference>
<dbReference type="InterPro" id="IPR016032">
    <property type="entry name" value="Sig_transdc_resp-reg_C-effctor"/>
</dbReference>
<dbReference type="GO" id="GO:0003677">
    <property type="term" value="F:DNA binding"/>
    <property type="evidence" value="ECO:0007669"/>
    <property type="project" value="UniProtKB-KW"/>
</dbReference>
<dbReference type="InterPro" id="IPR000792">
    <property type="entry name" value="Tscrpt_reg_LuxR_C"/>
</dbReference>
<evidence type="ECO:0000256" key="2">
    <source>
        <dbReference type="PROSITE-ProRule" id="PRU00169"/>
    </source>
</evidence>
<name>A0A3D9ZSA0_9ACTN</name>
<dbReference type="PANTHER" id="PTHR43214:SF42">
    <property type="entry name" value="TRANSCRIPTIONAL REGULATORY PROTEIN DESR"/>
    <property type="match status" value="1"/>
</dbReference>
<evidence type="ECO:0000259" key="4">
    <source>
        <dbReference type="PROSITE" id="PS50110"/>
    </source>
</evidence>
<proteinExistence type="predicted"/>
<evidence type="ECO:0000256" key="1">
    <source>
        <dbReference type="ARBA" id="ARBA00023125"/>
    </source>
</evidence>
<organism evidence="5 6">
    <name type="scientific">Asanoa ferruginea</name>
    <dbReference type="NCBI Taxonomy" id="53367"/>
    <lineage>
        <taxon>Bacteria</taxon>
        <taxon>Bacillati</taxon>
        <taxon>Actinomycetota</taxon>
        <taxon>Actinomycetes</taxon>
        <taxon>Micromonosporales</taxon>
        <taxon>Micromonosporaceae</taxon>
        <taxon>Asanoa</taxon>
    </lineage>
</organism>
<dbReference type="CDD" id="cd19930">
    <property type="entry name" value="REC_DesR-like"/>
    <property type="match status" value="1"/>
</dbReference>
<keyword evidence="6" id="KW-1185">Reference proteome</keyword>
<reference evidence="5 6" key="1">
    <citation type="submission" date="2018-08" db="EMBL/GenBank/DDBJ databases">
        <title>Sequencing the genomes of 1000 actinobacteria strains.</title>
        <authorList>
            <person name="Klenk H.-P."/>
        </authorList>
    </citation>
    <scope>NUCLEOTIDE SEQUENCE [LARGE SCALE GENOMIC DNA]</scope>
    <source>
        <strain evidence="5 6">DSM 44099</strain>
    </source>
</reference>
<keyword evidence="2" id="KW-0597">Phosphoprotein</keyword>
<feature type="domain" description="Response regulatory" evidence="4">
    <location>
        <begin position="4"/>
        <end position="120"/>
    </location>
</feature>
<evidence type="ECO:0000259" key="3">
    <source>
        <dbReference type="PROSITE" id="PS50043"/>
    </source>
</evidence>
<feature type="domain" description="HTH luxR-type" evidence="3">
    <location>
        <begin position="135"/>
        <end position="200"/>
    </location>
</feature>